<evidence type="ECO:0000313" key="3">
    <source>
        <dbReference type="Proteomes" id="UP000427842"/>
    </source>
</evidence>
<comment type="caution">
    <text evidence="2">The sequence shown here is derived from an EMBL/GenBank/DDBJ whole genome shotgun (WGS) entry which is preliminary data.</text>
</comment>
<dbReference type="EMBL" id="QYAZ01000001">
    <property type="protein sequence ID" value="KAB8124537.1"/>
    <property type="molecule type" value="Genomic_DNA"/>
</dbReference>
<reference evidence="2 3" key="1">
    <citation type="submission" date="2018-09" db="EMBL/GenBank/DDBJ databases">
        <title>Genome sequence and characterization of the bcs clusters for the production of nanocellulose from the low pH resistant strain Komagataeibacter medellinensis ID13488.</title>
        <authorList>
            <person name="Hernandez-Arriaga A.M."/>
            <person name="Del Cerro C."/>
            <person name="Urbina L."/>
            <person name="Eceiza A."/>
            <person name="Retegi A."/>
            <person name="Prieto M.A."/>
        </authorList>
    </citation>
    <scope>NUCLEOTIDE SEQUENCE [LARGE SCALE GENOMIC DNA]</scope>
    <source>
        <strain evidence="2 3">ID13488</strain>
    </source>
</reference>
<dbReference type="Gene3D" id="2.40.128.520">
    <property type="match status" value="1"/>
</dbReference>
<proteinExistence type="predicted"/>
<dbReference type="PANTHER" id="PTHR36919:SF3">
    <property type="entry name" value="BLL5882 PROTEIN"/>
    <property type="match status" value="1"/>
</dbReference>
<evidence type="ECO:0000259" key="1">
    <source>
        <dbReference type="Pfam" id="PF09917"/>
    </source>
</evidence>
<feature type="domain" description="DUF2147" evidence="1">
    <location>
        <begin position="55"/>
        <end position="158"/>
    </location>
</feature>
<name>A0ABQ6VWF4_9PROT</name>
<dbReference type="Proteomes" id="UP000427842">
    <property type="component" value="Unassembled WGS sequence"/>
</dbReference>
<sequence>MFHNFSHARSNERDIMHIAQKATCVSLFFSVMIGGTAAVHAQVPPATTAPPAVLGQWITRNHKGVFEITRCGDHLCGKLVGLNYSDEIPRDQTGRSECGLPMLQDFVRDSDQPNRWNGSILDPNTNHVYQARMWVNQSGQLKLRGYLGIPMFGQTQTWFPYKGHIGPDCKMST</sequence>
<accession>A0ABQ6VWF4</accession>
<dbReference type="InterPro" id="IPR019223">
    <property type="entry name" value="DUF2147"/>
</dbReference>
<dbReference type="Pfam" id="PF09917">
    <property type="entry name" value="DUF2147"/>
    <property type="match status" value="1"/>
</dbReference>
<evidence type="ECO:0000313" key="2">
    <source>
        <dbReference type="EMBL" id="KAB8124537.1"/>
    </source>
</evidence>
<dbReference type="PANTHER" id="PTHR36919">
    <property type="entry name" value="BLR1215 PROTEIN"/>
    <property type="match status" value="1"/>
</dbReference>
<keyword evidence="3" id="KW-1185">Reference proteome</keyword>
<protein>
    <submittedName>
        <fullName evidence="2">DUF2147 domain-containing protein</fullName>
    </submittedName>
</protein>
<organism evidence="2 3">
    <name type="scientific">Komagataeibacter medellinensis</name>
    <dbReference type="NCBI Taxonomy" id="1177712"/>
    <lineage>
        <taxon>Bacteria</taxon>
        <taxon>Pseudomonadati</taxon>
        <taxon>Pseudomonadota</taxon>
        <taxon>Alphaproteobacteria</taxon>
        <taxon>Acetobacterales</taxon>
        <taxon>Acetobacteraceae</taxon>
        <taxon>Komagataeibacter</taxon>
    </lineage>
</organism>
<gene>
    <name evidence="2" type="ORF">D3W54_10535</name>
</gene>